<dbReference type="SUPFAM" id="SSF52518">
    <property type="entry name" value="Thiamin diphosphate-binding fold (THDP-binding)"/>
    <property type="match status" value="1"/>
</dbReference>
<dbReference type="AlphaFoldDB" id="A0A160PCZ7"/>
<name>A0A160PCZ7_9HYPH</name>
<dbReference type="PANTHER" id="PTHR42818:SF1">
    <property type="entry name" value="SULFOPYRUVATE DECARBOXYLASE"/>
    <property type="match status" value="1"/>
</dbReference>
<keyword evidence="1" id="KW-0210">Decarboxylase</keyword>
<accession>A0A160PCZ7</accession>
<dbReference type="InterPro" id="IPR029061">
    <property type="entry name" value="THDP-binding"/>
</dbReference>
<dbReference type="GO" id="GO:0030976">
    <property type="term" value="F:thiamine pyrophosphate binding"/>
    <property type="evidence" value="ECO:0007669"/>
    <property type="project" value="InterPro"/>
</dbReference>
<dbReference type="Pfam" id="PF02776">
    <property type="entry name" value="TPP_enzyme_N"/>
    <property type="match status" value="1"/>
</dbReference>
<dbReference type="EMBL" id="AP014809">
    <property type="protein sequence ID" value="BAU90215.1"/>
    <property type="molecule type" value="Genomic_DNA"/>
</dbReference>
<evidence type="ECO:0000313" key="5">
    <source>
        <dbReference type="Proteomes" id="UP000218288"/>
    </source>
</evidence>
<evidence type="ECO:0000256" key="2">
    <source>
        <dbReference type="ARBA" id="ARBA00023239"/>
    </source>
</evidence>
<protein>
    <submittedName>
        <fullName evidence="4">Sulfopyruvate decarboxylase</fullName>
    </submittedName>
</protein>
<dbReference type="Gene3D" id="3.40.50.970">
    <property type="match status" value="1"/>
</dbReference>
<sequence length="166" mass="17619">MTPGAVDAVIRGLKRAGVSIVCYLPDSLFKELYPALDADPDLRTIPVTNEGEGAAICGGVFLSGKRAVLVMENSGLRASVEPLARMGLGAGIPVVMLMSYRGDLGENNWWAIPHGITMEPVLQALRIPYRVVREEAAIETAIADAYASAYASYYHAAVALGGSIVR</sequence>
<evidence type="ECO:0000256" key="1">
    <source>
        <dbReference type="ARBA" id="ARBA00022793"/>
    </source>
</evidence>
<feature type="domain" description="Thiamine pyrophosphate enzyme N-terminal TPP-binding" evidence="3">
    <location>
        <begin position="6"/>
        <end position="97"/>
    </location>
</feature>
<evidence type="ECO:0000259" key="3">
    <source>
        <dbReference type="Pfam" id="PF02776"/>
    </source>
</evidence>
<dbReference type="RefSeq" id="WP_017484969.1">
    <property type="nucleotide sequence ID" value="NZ_AP014809.1"/>
</dbReference>
<dbReference type="InterPro" id="IPR012001">
    <property type="entry name" value="Thiamin_PyroP_enz_TPP-bd_dom"/>
</dbReference>
<evidence type="ECO:0000313" key="4">
    <source>
        <dbReference type="EMBL" id="BAU90215.1"/>
    </source>
</evidence>
<reference evidence="4 5" key="1">
    <citation type="journal article" date="2016" name="Genome Announc.">
        <title>Complete Genome Sequence of Methylobacterium populi P-1M, Isolated from Pink-Pigmented Household Biofilm.</title>
        <authorList>
            <person name="Morohoshi T."/>
            <person name="Ikeda T."/>
        </authorList>
    </citation>
    <scope>NUCLEOTIDE SEQUENCE [LARGE SCALE GENOMIC DNA]</scope>
    <source>
        <strain evidence="4 5">P-1M</strain>
    </source>
</reference>
<organism evidence="4 5">
    <name type="scientific">Methylorubrum populi</name>
    <dbReference type="NCBI Taxonomy" id="223967"/>
    <lineage>
        <taxon>Bacteria</taxon>
        <taxon>Pseudomonadati</taxon>
        <taxon>Pseudomonadota</taxon>
        <taxon>Alphaproteobacteria</taxon>
        <taxon>Hyphomicrobiales</taxon>
        <taxon>Methylobacteriaceae</taxon>
        <taxon>Methylorubrum</taxon>
    </lineage>
</organism>
<proteinExistence type="predicted"/>
<dbReference type="GO" id="GO:0016831">
    <property type="term" value="F:carboxy-lyase activity"/>
    <property type="evidence" value="ECO:0007669"/>
    <property type="project" value="UniProtKB-KW"/>
</dbReference>
<dbReference type="OrthoDB" id="8220795at2"/>
<keyword evidence="2" id="KW-0456">Lyase</keyword>
<dbReference type="Proteomes" id="UP000218288">
    <property type="component" value="Chromosome"/>
</dbReference>
<dbReference type="PANTHER" id="PTHR42818">
    <property type="entry name" value="SULFOPYRUVATE DECARBOXYLASE SUBUNIT ALPHA"/>
    <property type="match status" value="1"/>
</dbReference>
<keyword evidence="4" id="KW-0670">Pyruvate</keyword>
<gene>
    <name evidence="4" type="ORF">MPPM_1610</name>
</gene>
<dbReference type="InterPro" id="IPR051818">
    <property type="entry name" value="TPP_dependent_decarboxylase"/>
</dbReference>